<accession>L1ICJ0</accession>
<organism evidence="3">
    <name type="scientific">Guillardia theta (strain CCMP2712)</name>
    <name type="common">Cryptophyte</name>
    <dbReference type="NCBI Taxonomy" id="905079"/>
    <lineage>
        <taxon>Eukaryota</taxon>
        <taxon>Cryptophyceae</taxon>
        <taxon>Pyrenomonadales</taxon>
        <taxon>Geminigeraceae</taxon>
        <taxon>Guillardia</taxon>
    </lineage>
</organism>
<evidence type="ECO:0000313" key="3">
    <source>
        <dbReference type="EMBL" id="EKX33948.1"/>
    </source>
</evidence>
<dbReference type="AlphaFoldDB" id="L1ICJ0"/>
<feature type="chain" id="PRO_5008769883" description="FAD dependent oxidoreductase domain-containing protein" evidence="1">
    <location>
        <begin position="19"/>
        <end position="198"/>
    </location>
</feature>
<dbReference type="InterPro" id="IPR036188">
    <property type="entry name" value="FAD/NAD-bd_sf"/>
</dbReference>
<dbReference type="HOGENOM" id="CLU_1380421_0_0_1"/>
<evidence type="ECO:0000259" key="2">
    <source>
        <dbReference type="Pfam" id="PF01266"/>
    </source>
</evidence>
<dbReference type="KEGG" id="gtt:GUITHDRAFT_147571"/>
<dbReference type="Gene3D" id="3.30.9.10">
    <property type="entry name" value="D-Amino Acid Oxidase, subunit A, domain 2"/>
    <property type="match status" value="1"/>
</dbReference>
<dbReference type="Pfam" id="PF01266">
    <property type="entry name" value="DAO"/>
    <property type="match status" value="1"/>
</dbReference>
<dbReference type="SUPFAM" id="SSF51905">
    <property type="entry name" value="FAD/NAD(P)-binding domain"/>
    <property type="match status" value="1"/>
</dbReference>
<dbReference type="Gene3D" id="3.50.50.60">
    <property type="entry name" value="FAD/NAD(P)-binding domain"/>
    <property type="match status" value="1"/>
</dbReference>
<dbReference type="PaxDb" id="55529-EKX33948"/>
<dbReference type="STRING" id="905079.L1ICJ0"/>
<evidence type="ECO:0000313" key="5">
    <source>
        <dbReference type="Proteomes" id="UP000011087"/>
    </source>
</evidence>
<reference evidence="3 5" key="1">
    <citation type="journal article" date="2012" name="Nature">
        <title>Algal genomes reveal evolutionary mosaicism and the fate of nucleomorphs.</title>
        <authorList>
            <consortium name="DOE Joint Genome Institute"/>
            <person name="Curtis B.A."/>
            <person name="Tanifuji G."/>
            <person name="Burki F."/>
            <person name="Gruber A."/>
            <person name="Irimia M."/>
            <person name="Maruyama S."/>
            <person name="Arias M.C."/>
            <person name="Ball S.G."/>
            <person name="Gile G.H."/>
            <person name="Hirakawa Y."/>
            <person name="Hopkins J.F."/>
            <person name="Kuo A."/>
            <person name="Rensing S.A."/>
            <person name="Schmutz J."/>
            <person name="Symeonidi A."/>
            <person name="Elias M."/>
            <person name="Eveleigh R.J."/>
            <person name="Herman E.K."/>
            <person name="Klute M.J."/>
            <person name="Nakayama T."/>
            <person name="Obornik M."/>
            <person name="Reyes-Prieto A."/>
            <person name="Armbrust E.V."/>
            <person name="Aves S.J."/>
            <person name="Beiko R.G."/>
            <person name="Coutinho P."/>
            <person name="Dacks J.B."/>
            <person name="Durnford D.G."/>
            <person name="Fast N.M."/>
            <person name="Green B.R."/>
            <person name="Grisdale C.J."/>
            <person name="Hempel F."/>
            <person name="Henrissat B."/>
            <person name="Hoppner M.P."/>
            <person name="Ishida K."/>
            <person name="Kim E."/>
            <person name="Koreny L."/>
            <person name="Kroth P.G."/>
            <person name="Liu Y."/>
            <person name="Malik S.B."/>
            <person name="Maier U.G."/>
            <person name="McRose D."/>
            <person name="Mock T."/>
            <person name="Neilson J.A."/>
            <person name="Onodera N.T."/>
            <person name="Poole A.M."/>
            <person name="Pritham E.J."/>
            <person name="Richards T.A."/>
            <person name="Rocap G."/>
            <person name="Roy S.W."/>
            <person name="Sarai C."/>
            <person name="Schaack S."/>
            <person name="Shirato S."/>
            <person name="Slamovits C.H."/>
            <person name="Spencer D.F."/>
            <person name="Suzuki S."/>
            <person name="Worden A.Z."/>
            <person name="Zauner S."/>
            <person name="Barry K."/>
            <person name="Bell C."/>
            <person name="Bharti A.K."/>
            <person name="Crow J.A."/>
            <person name="Grimwood J."/>
            <person name="Kramer R."/>
            <person name="Lindquist E."/>
            <person name="Lucas S."/>
            <person name="Salamov A."/>
            <person name="McFadden G.I."/>
            <person name="Lane C.E."/>
            <person name="Keeling P.J."/>
            <person name="Gray M.W."/>
            <person name="Grigoriev I.V."/>
            <person name="Archibald J.M."/>
        </authorList>
    </citation>
    <scope>NUCLEOTIDE SEQUENCE</scope>
    <source>
        <strain evidence="3 5">CCMP2712</strain>
    </source>
</reference>
<sequence>MATQALLLLLLLLPPSSSSSSSSRMSSGKVDCVIVDEQDVGQGGATGAMAGLLHPLTPRGKKLWKGDEGMEATRRLLRVAQQFSEEEVFFNGEGRGILRVVTKGKKQLEDYKKSAAMFPAEVELKEVDQSEYRGPSENVSHALLVKSGMAVRGPVYARALLRACQSLGNVTWRRERVESLAQLDLQQADELVRETEGL</sequence>
<dbReference type="EMBL" id="JH993124">
    <property type="protein sequence ID" value="EKX33948.1"/>
    <property type="molecule type" value="Genomic_DNA"/>
</dbReference>
<reference evidence="4" key="3">
    <citation type="submission" date="2016-03" db="UniProtKB">
        <authorList>
            <consortium name="EnsemblProtists"/>
        </authorList>
    </citation>
    <scope>IDENTIFICATION</scope>
</reference>
<proteinExistence type="predicted"/>
<feature type="domain" description="FAD dependent oxidoreductase" evidence="2">
    <location>
        <begin position="29"/>
        <end position="182"/>
    </location>
</feature>
<dbReference type="RefSeq" id="XP_005820928.1">
    <property type="nucleotide sequence ID" value="XM_005820871.1"/>
</dbReference>
<feature type="signal peptide" evidence="1">
    <location>
        <begin position="1"/>
        <end position="18"/>
    </location>
</feature>
<dbReference type="Proteomes" id="UP000011087">
    <property type="component" value="Unassembled WGS sequence"/>
</dbReference>
<gene>
    <name evidence="3" type="ORF">GUITHDRAFT_147571</name>
</gene>
<keyword evidence="1" id="KW-0732">Signal</keyword>
<keyword evidence="5" id="KW-1185">Reference proteome</keyword>
<reference evidence="5" key="2">
    <citation type="submission" date="2012-11" db="EMBL/GenBank/DDBJ databases">
        <authorList>
            <person name="Kuo A."/>
            <person name="Curtis B.A."/>
            <person name="Tanifuji G."/>
            <person name="Burki F."/>
            <person name="Gruber A."/>
            <person name="Irimia M."/>
            <person name="Maruyama S."/>
            <person name="Arias M.C."/>
            <person name="Ball S.G."/>
            <person name="Gile G.H."/>
            <person name="Hirakawa Y."/>
            <person name="Hopkins J.F."/>
            <person name="Rensing S.A."/>
            <person name="Schmutz J."/>
            <person name="Symeonidi A."/>
            <person name="Elias M."/>
            <person name="Eveleigh R.J."/>
            <person name="Herman E.K."/>
            <person name="Klute M.J."/>
            <person name="Nakayama T."/>
            <person name="Obornik M."/>
            <person name="Reyes-Prieto A."/>
            <person name="Armbrust E.V."/>
            <person name="Aves S.J."/>
            <person name="Beiko R.G."/>
            <person name="Coutinho P."/>
            <person name="Dacks J.B."/>
            <person name="Durnford D.G."/>
            <person name="Fast N.M."/>
            <person name="Green B.R."/>
            <person name="Grisdale C."/>
            <person name="Hempe F."/>
            <person name="Henrissat B."/>
            <person name="Hoppner M.P."/>
            <person name="Ishida K.-I."/>
            <person name="Kim E."/>
            <person name="Koreny L."/>
            <person name="Kroth P.G."/>
            <person name="Liu Y."/>
            <person name="Malik S.-B."/>
            <person name="Maier U.G."/>
            <person name="McRose D."/>
            <person name="Mock T."/>
            <person name="Neilson J.A."/>
            <person name="Onodera N.T."/>
            <person name="Poole A.M."/>
            <person name="Pritham E.J."/>
            <person name="Richards T.A."/>
            <person name="Rocap G."/>
            <person name="Roy S.W."/>
            <person name="Sarai C."/>
            <person name="Schaack S."/>
            <person name="Shirato S."/>
            <person name="Slamovits C.H."/>
            <person name="Spencer D.F."/>
            <person name="Suzuki S."/>
            <person name="Worden A.Z."/>
            <person name="Zauner S."/>
            <person name="Barry K."/>
            <person name="Bell C."/>
            <person name="Bharti A.K."/>
            <person name="Crow J.A."/>
            <person name="Grimwood J."/>
            <person name="Kramer R."/>
            <person name="Lindquist E."/>
            <person name="Lucas S."/>
            <person name="Salamov A."/>
            <person name="McFadden G.I."/>
            <person name="Lane C.E."/>
            <person name="Keeling P.J."/>
            <person name="Gray M.W."/>
            <person name="Grigoriev I.V."/>
            <person name="Archibald J.M."/>
        </authorList>
    </citation>
    <scope>NUCLEOTIDE SEQUENCE</scope>
    <source>
        <strain evidence="5">CCMP2712</strain>
    </source>
</reference>
<protein>
    <recommendedName>
        <fullName evidence="2">FAD dependent oxidoreductase domain-containing protein</fullName>
    </recommendedName>
</protein>
<dbReference type="GeneID" id="17290687"/>
<name>L1ICJ0_GUITC</name>
<dbReference type="EnsemblProtists" id="EKX33948">
    <property type="protein sequence ID" value="EKX33948"/>
    <property type="gene ID" value="GUITHDRAFT_147571"/>
</dbReference>
<dbReference type="OrthoDB" id="547145at2759"/>
<evidence type="ECO:0000256" key="1">
    <source>
        <dbReference type="SAM" id="SignalP"/>
    </source>
</evidence>
<evidence type="ECO:0000313" key="4">
    <source>
        <dbReference type="EnsemblProtists" id="EKX33948"/>
    </source>
</evidence>
<dbReference type="InterPro" id="IPR006076">
    <property type="entry name" value="FAD-dep_OxRdtase"/>
</dbReference>